<dbReference type="EMBL" id="VOXD01000052">
    <property type="protein sequence ID" value="TXF84718.1"/>
    <property type="molecule type" value="Genomic_DNA"/>
</dbReference>
<protein>
    <recommendedName>
        <fullName evidence="1">RNA-directed DNA polymerase</fullName>
        <ecNumber evidence="1">2.7.7.49</ecNumber>
    </recommendedName>
</protein>
<keyword evidence="7" id="KW-0051">Antiviral defense</keyword>
<keyword evidence="6 11" id="KW-0695">RNA-directed DNA polymerase</keyword>
<dbReference type="PRINTS" id="PR00866">
    <property type="entry name" value="RNADNAPOLMS"/>
</dbReference>
<dbReference type="InterPro" id="IPR000123">
    <property type="entry name" value="Reverse_transcriptase_msDNA"/>
</dbReference>
<dbReference type="GO" id="GO:0003964">
    <property type="term" value="F:RNA-directed DNA polymerase activity"/>
    <property type="evidence" value="ECO:0007669"/>
    <property type="project" value="UniProtKB-KW"/>
</dbReference>
<dbReference type="InterPro" id="IPR043502">
    <property type="entry name" value="DNA/RNA_pol_sf"/>
</dbReference>
<dbReference type="OrthoDB" id="9780724at2"/>
<dbReference type="PROSITE" id="PS50878">
    <property type="entry name" value="RT_POL"/>
    <property type="match status" value="1"/>
</dbReference>
<keyword evidence="4" id="KW-0479">Metal-binding</keyword>
<dbReference type="RefSeq" id="WP_147932773.1">
    <property type="nucleotide sequence ID" value="NZ_VOXD01000052.1"/>
</dbReference>
<dbReference type="GO" id="GO:0003723">
    <property type="term" value="F:RNA binding"/>
    <property type="evidence" value="ECO:0007669"/>
    <property type="project" value="InterPro"/>
</dbReference>
<evidence type="ECO:0000256" key="3">
    <source>
        <dbReference type="ARBA" id="ARBA00022695"/>
    </source>
</evidence>
<dbReference type="PANTHER" id="PTHR34047:SF7">
    <property type="entry name" value="RNA-DIRECTED DNA POLYMERASE"/>
    <property type="match status" value="1"/>
</dbReference>
<proteinExistence type="inferred from homology"/>
<keyword evidence="2" id="KW-0808">Transferase</keyword>
<dbReference type="GO" id="GO:0051607">
    <property type="term" value="P:defense response to virus"/>
    <property type="evidence" value="ECO:0007669"/>
    <property type="project" value="UniProtKB-KW"/>
</dbReference>
<dbReference type="SUPFAM" id="SSF56672">
    <property type="entry name" value="DNA/RNA polymerases"/>
    <property type="match status" value="1"/>
</dbReference>
<evidence type="ECO:0000259" key="10">
    <source>
        <dbReference type="PROSITE" id="PS50878"/>
    </source>
</evidence>
<dbReference type="EC" id="2.7.7.49" evidence="1"/>
<dbReference type="Proteomes" id="UP000321907">
    <property type="component" value="Unassembled WGS sequence"/>
</dbReference>
<evidence type="ECO:0000256" key="7">
    <source>
        <dbReference type="ARBA" id="ARBA00023118"/>
    </source>
</evidence>
<evidence type="ECO:0000313" key="12">
    <source>
        <dbReference type="Proteomes" id="UP000321907"/>
    </source>
</evidence>
<evidence type="ECO:0000256" key="5">
    <source>
        <dbReference type="ARBA" id="ARBA00022842"/>
    </source>
</evidence>
<dbReference type="GO" id="GO:0046872">
    <property type="term" value="F:metal ion binding"/>
    <property type="evidence" value="ECO:0007669"/>
    <property type="project" value="UniProtKB-KW"/>
</dbReference>
<keyword evidence="5" id="KW-0460">Magnesium</keyword>
<evidence type="ECO:0000256" key="2">
    <source>
        <dbReference type="ARBA" id="ARBA00022679"/>
    </source>
</evidence>
<evidence type="ECO:0000256" key="9">
    <source>
        <dbReference type="ARBA" id="ARBA00048173"/>
    </source>
</evidence>
<evidence type="ECO:0000256" key="4">
    <source>
        <dbReference type="ARBA" id="ARBA00022723"/>
    </source>
</evidence>
<evidence type="ECO:0000256" key="6">
    <source>
        <dbReference type="ARBA" id="ARBA00022918"/>
    </source>
</evidence>
<evidence type="ECO:0000256" key="8">
    <source>
        <dbReference type="ARBA" id="ARBA00034120"/>
    </source>
</evidence>
<dbReference type="InterPro" id="IPR000477">
    <property type="entry name" value="RT_dom"/>
</dbReference>
<organism evidence="11 12">
    <name type="scientific">Neolewinella aurantiaca</name>
    <dbReference type="NCBI Taxonomy" id="2602767"/>
    <lineage>
        <taxon>Bacteria</taxon>
        <taxon>Pseudomonadati</taxon>
        <taxon>Bacteroidota</taxon>
        <taxon>Saprospiria</taxon>
        <taxon>Saprospirales</taxon>
        <taxon>Lewinellaceae</taxon>
        <taxon>Neolewinella</taxon>
    </lineage>
</organism>
<keyword evidence="3" id="KW-0548">Nucleotidyltransferase</keyword>
<dbReference type="CDD" id="cd03487">
    <property type="entry name" value="RT_Bac_retron_II"/>
    <property type="match status" value="1"/>
</dbReference>
<gene>
    <name evidence="11" type="ORF">FUA23_21135</name>
</gene>
<dbReference type="Pfam" id="PF00078">
    <property type="entry name" value="RVT_1"/>
    <property type="match status" value="1"/>
</dbReference>
<reference evidence="11 12" key="1">
    <citation type="submission" date="2019-08" db="EMBL/GenBank/DDBJ databases">
        <title>Lewinella sp. strain SSH13 Genome sequencing and assembly.</title>
        <authorList>
            <person name="Kim I."/>
        </authorList>
    </citation>
    <scope>NUCLEOTIDE SEQUENCE [LARGE SCALE GENOMIC DNA]</scope>
    <source>
        <strain evidence="11 12">SSH13</strain>
    </source>
</reference>
<comment type="caution">
    <text evidence="11">The sequence shown here is derived from an EMBL/GenBank/DDBJ whole genome shotgun (WGS) entry which is preliminary data.</text>
</comment>
<sequence length="570" mass="67864">MKFKKITANRRNFIKFISPSDNEVYDFDTVKKLSQNRHNYYKKVKIPKKNGGFREILIVNGEIKRIQEKILELLQSVYNDSSTPKCVNGFVKGRSIYDNAAIHTNKKHVINFDIKDFFKSVTLEKINTYLSYKPISLPRNQYPNVLISYLCTYDRYLPQGAPTSPILSNIVLKNFDYAMIMLAKKHKLVYSRYADDLTFSGNEDIDFFSFKNTVAQKLNKHGFEMNMNKSRIQYSWQRQIVTGLVVNNKVNIKSEFVATTKSMIYNWENYGIDIAKEKFNQHRKHSDGIHFENVLRGRIDFIGSILNRSGEYKNPVFAQLNLKYWILLNCIDYSFVSEKSVRDKLFNRNYESEKIAYDSSLYESQEYRFISYCFKVYTQMEIIYKYYFYLRFNGDFMKIGMFMYDNSKNIRKQFKRMFSECEDEDKKIKLAKQRISGIKNLKEISTFNIESLFMDQLYRKRNRSLPKFFNFIREIRNYHAHAGEKIVKQTFEEVQSDVKSIIESKNLSEVTLESKTFTGVSHEELRKINHYQFYLWFQSSPFDDVREILKELAFEVKLIENRIKKNAHNT</sequence>
<accession>A0A5C7FCE5</accession>
<evidence type="ECO:0000313" key="11">
    <source>
        <dbReference type="EMBL" id="TXF84718.1"/>
    </source>
</evidence>
<name>A0A5C7FCE5_9BACT</name>
<dbReference type="PANTHER" id="PTHR34047">
    <property type="entry name" value="NUCLEAR INTRON MATURASE 1, MITOCHONDRIAL-RELATED"/>
    <property type="match status" value="1"/>
</dbReference>
<dbReference type="InterPro" id="IPR051083">
    <property type="entry name" value="GrpII_Intron_Splice-Mob/Def"/>
</dbReference>
<keyword evidence="12" id="KW-1185">Reference proteome</keyword>
<comment type="catalytic activity">
    <reaction evidence="9">
        <text>DNA(n) + a 2'-deoxyribonucleoside 5'-triphosphate = DNA(n+1) + diphosphate</text>
        <dbReference type="Rhea" id="RHEA:22508"/>
        <dbReference type="Rhea" id="RHEA-COMP:17339"/>
        <dbReference type="Rhea" id="RHEA-COMP:17340"/>
        <dbReference type="ChEBI" id="CHEBI:33019"/>
        <dbReference type="ChEBI" id="CHEBI:61560"/>
        <dbReference type="ChEBI" id="CHEBI:173112"/>
        <dbReference type="EC" id="2.7.7.49"/>
    </reaction>
</comment>
<dbReference type="AlphaFoldDB" id="A0A5C7FCE5"/>
<comment type="similarity">
    <text evidence="8">Belongs to the bacterial reverse transcriptase family.</text>
</comment>
<feature type="domain" description="Reverse transcriptase" evidence="10">
    <location>
        <begin position="27"/>
        <end position="246"/>
    </location>
</feature>
<evidence type="ECO:0000256" key="1">
    <source>
        <dbReference type="ARBA" id="ARBA00012493"/>
    </source>
</evidence>